<dbReference type="AlphaFoldDB" id="A0A0D9YP22"/>
<name>A0A0D9YP22_9ORYZ</name>
<proteinExistence type="predicted"/>
<dbReference type="Proteomes" id="UP000026961">
    <property type="component" value="Chromosome 2"/>
</dbReference>
<protein>
    <submittedName>
        <fullName evidence="1">Uncharacterized protein</fullName>
    </submittedName>
</protein>
<sequence length="68" mass="7539">MASSRACTPRPRLPAWLDATKIPTPSSIIACKTPKYLFEVGHGLEDTGKPFLWVVKKSEVAGWKRAEL</sequence>
<evidence type="ECO:0000313" key="2">
    <source>
        <dbReference type="Proteomes" id="UP000026961"/>
    </source>
</evidence>
<dbReference type="Gramene" id="OGLUM02G08180.1">
    <property type="protein sequence ID" value="OGLUM02G08180.1"/>
    <property type="gene ID" value="OGLUM02G08180"/>
</dbReference>
<organism evidence="1">
    <name type="scientific">Oryza glumipatula</name>
    <dbReference type="NCBI Taxonomy" id="40148"/>
    <lineage>
        <taxon>Eukaryota</taxon>
        <taxon>Viridiplantae</taxon>
        <taxon>Streptophyta</taxon>
        <taxon>Embryophyta</taxon>
        <taxon>Tracheophyta</taxon>
        <taxon>Spermatophyta</taxon>
        <taxon>Magnoliopsida</taxon>
        <taxon>Liliopsida</taxon>
        <taxon>Poales</taxon>
        <taxon>Poaceae</taxon>
        <taxon>BOP clade</taxon>
        <taxon>Oryzoideae</taxon>
        <taxon>Oryzeae</taxon>
        <taxon>Oryzinae</taxon>
        <taxon>Oryza</taxon>
    </lineage>
</organism>
<keyword evidence="2" id="KW-1185">Reference proteome</keyword>
<dbReference type="HOGENOM" id="CLU_2798058_0_0_1"/>
<reference evidence="1" key="1">
    <citation type="submission" date="2015-04" db="UniProtKB">
        <authorList>
            <consortium name="EnsemblPlants"/>
        </authorList>
    </citation>
    <scope>IDENTIFICATION</scope>
</reference>
<evidence type="ECO:0000313" key="1">
    <source>
        <dbReference type="EnsemblPlants" id="OGLUM02G08180.1"/>
    </source>
</evidence>
<accession>A0A0D9YP22</accession>
<reference evidence="1" key="2">
    <citation type="submission" date="2018-05" db="EMBL/GenBank/DDBJ databases">
        <title>OgluRS3 (Oryza glumaepatula Reference Sequence Version 3).</title>
        <authorList>
            <person name="Zhang J."/>
            <person name="Kudrna D."/>
            <person name="Lee S."/>
            <person name="Talag J."/>
            <person name="Welchert J."/>
            <person name="Wing R.A."/>
        </authorList>
    </citation>
    <scope>NUCLEOTIDE SEQUENCE [LARGE SCALE GENOMIC DNA]</scope>
</reference>
<dbReference type="EnsemblPlants" id="OGLUM02G08180.1">
    <property type="protein sequence ID" value="OGLUM02G08180.1"/>
    <property type="gene ID" value="OGLUM02G08180"/>
</dbReference>